<gene>
    <name evidence="2" type="ORF">D9757_009979</name>
</gene>
<organism evidence="2 3">
    <name type="scientific">Collybiopsis confluens</name>
    <dbReference type="NCBI Taxonomy" id="2823264"/>
    <lineage>
        <taxon>Eukaryota</taxon>
        <taxon>Fungi</taxon>
        <taxon>Dikarya</taxon>
        <taxon>Basidiomycota</taxon>
        <taxon>Agaricomycotina</taxon>
        <taxon>Agaricomycetes</taxon>
        <taxon>Agaricomycetidae</taxon>
        <taxon>Agaricales</taxon>
        <taxon>Marasmiineae</taxon>
        <taxon>Omphalotaceae</taxon>
        <taxon>Collybiopsis</taxon>
    </lineage>
</organism>
<reference evidence="2 3" key="1">
    <citation type="journal article" date="2020" name="ISME J.">
        <title>Uncovering the hidden diversity of litter-decomposition mechanisms in mushroom-forming fungi.</title>
        <authorList>
            <person name="Floudas D."/>
            <person name="Bentzer J."/>
            <person name="Ahren D."/>
            <person name="Johansson T."/>
            <person name="Persson P."/>
            <person name="Tunlid A."/>
        </authorList>
    </citation>
    <scope>NUCLEOTIDE SEQUENCE [LARGE SCALE GENOMIC DNA]</scope>
    <source>
        <strain evidence="2 3">CBS 406.79</strain>
    </source>
</reference>
<feature type="coiled-coil region" evidence="1">
    <location>
        <begin position="53"/>
        <end position="87"/>
    </location>
</feature>
<proteinExistence type="predicted"/>
<keyword evidence="1" id="KW-0175">Coiled coil</keyword>
<evidence type="ECO:0008006" key="4">
    <source>
        <dbReference type="Google" id="ProtNLM"/>
    </source>
</evidence>
<evidence type="ECO:0000313" key="3">
    <source>
        <dbReference type="Proteomes" id="UP000518752"/>
    </source>
</evidence>
<dbReference type="AlphaFoldDB" id="A0A8H5GV16"/>
<keyword evidence="3" id="KW-1185">Reference proteome</keyword>
<dbReference type="OrthoDB" id="3365698at2759"/>
<dbReference type="EMBL" id="JAACJN010000116">
    <property type="protein sequence ID" value="KAF5371447.1"/>
    <property type="molecule type" value="Genomic_DNA"/>
</dbReference>
<comment type="caution">
    <text evidence="2">The sequence shown here is derived from an EMBL/GenBank/DDBJ whole genome shotgun (WGS) entry which is preliminary data.</text>
</comment>
<sequence length="233" mass="26674">MTCVTSPGTLFDIDKVIAELGAGEAEDPQLLQRSRINAIPESATERLQMSLAIDEAALELESCNKAINELKNRLARLKKCRRNLIRRKGSLLSPIQTLPPEVLRLVFSYVKRPIEASSPESRRIRIRSPVFGLTWVCAHWRAIGLSERHLWDDYMVDWRSYRQFTPIFRAFLKECFEVRAQKAPVDLELVSSILTPAVTPVLDIVLKSPQRWRNIIIRSDNSNYALLDHLPVT</sequence>
<protein>
    <recommendedName>
        <fullName evidence="4">F-box domain-containing protein</fullName>
    </recommendedName>
</protein>
<evidence type="ECO:0000256" key="1">
    <source>
        <dbReference type="SAM" id="Coils"/>
    </source>
</evidence>
<accession>A0A8H5GV16</accession>
<dbReference type="Proteomes" id="UP000518752">
    <property type="component" value="Unassembled WGS sequence"/>
</dbReference>
<evidence type="ECO:0000313" key="2">
    <source>
        <dbReference type="EMBL" id="KAF5371447.1"/>
    </source>
</evidence>
<name>A0A8H5GV16_9AGAR</name>